<evidence type="ECO:0000256" key="6">
    <source>
        <dbReference type="ARBA" id="ARBA00023002"/>
    </source>
</evidence>
<dbReference type="EMBL" id="JAODNV010000011">
    <property type="protein sequence ID" value="MCT8990783.1"/>
    <property type="molecule type" value="Genomic_DNA"/>
</dbReference>
<gene>
    <name evidence="12" type="primary">ctaA</name>
    <name evidence="13" type="ORF">NYR54_10845</name>
</gene>
<keyword evidence="6 12" id="KW-0560">Oxidoreductase</keyword>
<protein>
    <recommendedName>
        <fullName evidence="12">Heme A synthase</fullName>
        <shortName evidence="12">HAS</shortName>
        <ecNumber evidence="12">1.17.99.9</ecNumber>
    </recommendedName>
    <alternativeName>
        <fullName evidence="12">Cytochrome aa3-controlling protein</fullName>
    </alternativeName>
</protein>
<feature type="transmembrane region" description="Helical" evidence="12">
    <location>
        <begin position="136"/>
        <end position="155"/>
    </location>
</feature>
<dbReference type="PANTHER" id="PTHR23289">
    <property type="entry name" value="CYTOCHROME C OXIDASE ASSEMBLY PROTEIN COX15"/>
    <property type="match status" value="1"/>
</dbReference>
<dbReference type="AlphaFoldDB" id="A0A9X2X8R1"/>
<dbReference type="GO" id="GO:0006784">
    <property type="term" value="P:heme A biosynthetic process"/>
    <property type="evidence" value="ECO:0007669"/>
    <property type="project" value="UniProtKB-UniRule"/>
</dbReference>
<dbReference type="EC" id="1.17.99.9" evidence="12"/>
<dbReference type="Pfam" id="PF02628">
    <property type="entry name" value="COX15-CtaA"/>
    <property type="match status" value="1"/>
</dbReference>
<dbReference type="GO" id="GO:0005886">
    <property type="term" value="C:plasma membrane"/>
    <property type="evidence" value="ECO:0007669"/>
    <property type="project" value="UniProtKB-SubCell"/>
</dbReference>
<keyword evidence="5 12" id="KW-1133">Transmembrane helix</keyword>
<comment type="subcellular location">
    <subcellularLocation>
        <location evidence="12">Cell membrane</location>
        <topology evidence="12">Multi-pass membrane protein</topology>
    </subcellularLocation>
    <subcellularLocation>
        <location evidence="2">Membrane</location>
        <topology evidence="2">Multi-pass membrane protein</topology>
    </subcellularLocation>
</comment>
<evidence type="ECO:0000256" key="10">
    <source>
        <dbReference type="ARBA" id="ARBA00044501"/>
    </source>
</evidence>
<evidence type="ECO:0000256" key="1">
    <source>
        <dbReference type="ARBA" id="ARBA00001970"/>
    </source>
</evidence>
<feature type="transmembrane region" description="Helical" evidence="12">
    <location>
        <begin position="299"/>
        <end position="321"/>
    </location>
</feature>
<evidence type="ECO:0000256" key="5">
    <source>
        <dbReference type="ARBA" id="ARBA00022989"/>
    </source>
</evidence>
<dbReference type="PANTHER" id="PTHR23289:SF2">
    <property type="entry name" value="CYTOCHROME C OXIDASE ASSEMBLY PROTEIN COX15 HOMOLOG"/>
    <property type="match status" value="1"/>
</dbReference>
<evidence type="ECO:0000313" key="14">
    <source>
        <dbReference type="Proteomes" id="UP001149009"/>
    </source>
</evidence>
<dbReference type="RefSeq" id="WP_261515677.1">
    <property type="nucleotide sequence ID" value="NZ_JAODNV010000011.1"/>
</dbReference>
<sequence length="368" mass="40628">MTATELKTSSRIDEHRNRLWLRVWLYCVLILLFALVLVGGATRLTDSGLSITEWKPIHGVIPPLNAAQWQEEFDKYRQIPEYQQINRGMSLDEFKVIFWWEWAHRLLARGVGFVFALPLLFFWVTGRLESHLKLKLLGILALGGVQGAVGWWMVASGLVDRVDVSQYRLATHLTIACLIFVATMAVARGLAPHSTGPSSYGTRRFSGWLVVAVLVQIYLGGLVAGLDAGATYNTWPLMDGALIPGGLFTQEPVWVNLFENPKTVQFVHRLGAYTVLPLSLWHAIAVWRSEPGTTHARRAVLLFVLVSLQAAIGIATLLLVAPLGWALLHQAAALVVLGFATAHWRATRGSYPSGALASEDFDRVSSVG</sequence>
<feature type="transmembrane region" description="Helical" evidence="12">
    <location>
        <begin position="21"/>
        <end position="41"/>
    </location>
</feature>
<keyword evidence="14" id="KW-1185">Reference proteome</keyword>
<dbReference type="GO" id="GO:0046872">
    <property type="term" value="F:metal ion binding"/>
    <property type="evidence" value="ECO:0007669"/>
    <property type="project" value="UniProtKB-KW"/>
</dbReference>
<reference evidence="13" key="1">
    <citation type="submission" date="2022-08" db="EMBL/GenBank/DDBJ databases">
        <title>Chelativorans sichuanense sp. nov., a paraffin oil-degrading bacterium isolated from a mixture of oil-based drill cuttings and paddy soil.</title>
        <authorList>
            <person name="Yu J."/>
            <person name="Liu H."/>
            <person name="Chen Q."/>
        </authorList>
    </citation>
    <scope>NUCLEOTIDE SEQUENCE</scope>
    <source>
        <strain evidence="13">SCAU 2101</strain>
    </source>
</reference>
<comment type="similarity">
    <text evidence="12">Belongs to the COX15/CtaA family. Type 2 subfamily.</text>
</comment>
<feature type="transmembrane region" description="Helical" evidence="12">
    <location>
        <begin position="167"/>
        <end position="187"/>
    </location>
</feature>
<evidence type="ECO:0000313" key="13">
    <source>
        <dbReference type="EMBL" id="MCT8990783.1"/>
    </source>
</evidence>
<keyword evidence="4 12" id="KW-0479">Metal-binding</keyword>
<evidence type="ECO:0000256" key="12">
    <source>
        <dbReference type="HAMAP-Rule" id="MF_01665"/>
    </source>
</evidence>
<proteinExistence type="inferred from homology"/>
<keyword evidence="3 12" id="KW-0812">Transmembrane</keyword>
<feature type="transmembrane region" description="Helical" evidence="12">
    <location>
        <begin position="327"/>
        <end position="344"/>
    </location>
</feature>
<keyword evidence="9 12" id="KW-0472">Membrane</keyword>
<comment type="cofactor">
    <cofactor evidence="1 12">
        <name>heme b</name>
        <dbReference type="ChEBI" id="CHEBI:60344"/>
    </cofactor>
</comment>
<evidence type="ECO:0000256" key="3">
    <source>
        <dbReference type="ARBA" id="ARBA00022692"/>
    </source>
</evidence>
<dbReference type="Proteomes" id="UP001149009">
    <property type="component" value="Unassembled WGS sequence"/>
</dbReference>
<comment type="pathway">
    <text evidence="10 12">Porphyrin-containing compound metabolism; heme A biosynthesis; heme A from heme O: step 1/1.</text>
</comment>
<feature type="binding site" description="axial binding residue" evidence="12">
    <location>
        <position position="268"/>
    </location>
    <ligand>
        <name>heme</name>
        <dbReference type="ChEBI" id="CHEBI:30413"/>
    </ligand>
    <ligandPart>
        <name>Fe</name>
        <dbReference type="ChEBI" id="CHEBI:18248"/>
    </ligandPart>
</feature>
<accession>A0A9X2X8R1</accession>
<feature type="transmembrane region" description="Helical" evidence="12">
    <location>
        <begin position="266"/>
        <end position="287"/>
    </location>
</feature>
<evidence type="ECO:0000256" key="9">
    <source>
        <dbReference type="ARBA" id="ARBA00023136"/>
    </source>
</evidence>
<comment type="function">
    <text evidence="12">Catalyzes the conversion of heme O to heme A by two successive hydroxylations of the methyl group at C8. The first hydroxylation forms heme I, the second hydroxylation results in an unstable dihydroxymethyl group, which spontaneously dehydrates, resulting in the formyl group of heme A.</text>
</comment>
<comment type="catalytic activity">
    <reaction evidence="11">
        <text>Fe(II)-heme o + 2 A + H2O = Fe(II)-heme a + 2 AH2</text>
        <dbReference type="Rhea" id="RHEA:63388"/>
        <dbReference type="ChEBI" id="CHEBI:13193"/>
        <dbReference type="ChEBI" id="CHEBI:15377"/>
        <dbReference type="ChEBI" id="CHEBI:17499"/>
        <dbReference type="ChEBI" id="CHEBI:60530"/>
        <dbReference type="ChEBI" id="CHEBI:61715"/>
        <dbReference type="EC" id="1.17.99.9"/>
    </reaction>
    <physiologicalReaction direction="left-to-right" evidence="11">
        <dbReference type="Rhea" id="RHEA:63389"/>
    </physiologicalReaction>
</comment>
<keyword evidence="8 12" id="KW-0350">Heme biosynthesis</keyword>
<organism evidence="13 14">
    <name type="scientific">Chelativorans petroleitrophicus</name>
    <dbReference type="NCBI Taxonomy" id="2975484"/>
    <lineage>
        <taxon>Bacteria</taxon>
        <taxon>Pseudomonadati</taxon>
        <taxon>Pseudomonadota</taxon>
        <taxon>Alphaproteobacteria</taxon>
        <taxon>Hyphomicrobiales</taxon>
        <taxon>Phyllobacteriaceae</taxon>
        <taxon>Chelativorans</taxon>
    </lineage>
</organism>
<evidence type="ECO:0000256" key="7">
    <source>
        <dbReference type="ARBA" id="ARBA00023004"/>
    </source>
</evidence>
<evidence type="ECO:0000256" key="11">
    <source>
        <dbReference type="ARBA" id="ARBA00048044"/>
    </source>
</evidence>
<keyword evidence="12" id="KW-1003">Cell membrane</keyword>
<dbReference type="InterPro" id="IPR003780">
    <property type="entry name" value="COX15/CtaA_fam"/>
</dbReference>
<comment type="caution">
    <text evidence="13">The sequence shown here is derived from an EMBL/GenBank/DDBJ whole genome shotgun (WGS) entry which is preliminary data.</text>
</comment>
<feature type="transmembrane region" description="Helical" evidence="12">
    <location>
        <begin position="106"/>
        <end position="124"/>
    </location>
</feature>
<evidence type="ECO:0000256" key="4">
    <source>
        <dbReference type="ARBA" id="ARBA00022723"/>
    </source>
</evidence>
<name>A0A9X2X8R1_9HYPH</name>
<keyword evidence="7 12" id="KW-0408">Iron</keyword>
<evidence type="ECO:0000256" key="8">
    <source>
        <dbReference type="ARBA" id="ARBA00023133"/>
    </source>
</evidence>
<feature type="binding site" description="axial binding residue" evidence="12">
    <location>
        <position position="329"/>
    </location>
    <ligand>
        <name>heme</name>
        <dbReference type="ChEBI" id="CHEBI:30413"/>
    </ligand>
    <ligandPart>
        <name>Fe</name>
        <dbReference type="ChEBI" id="CHEBI:18248"/>
    </ligandPart>
</feature>
<evidence type="ECO:0000256" key="2">
    <source>
        <dbReference type="ARBA" id="ARBA00004141"/>
    </source>
</evidence>
<dbReference type="HAMAP" id="MF_01665">
    <property type="entry name" value="HemeA_synth_type2"/>
    <property type="match status" value="1"/>
</dbReference>
<comment type="subunit">
    <text evidence="12">Interacts with CtaB.</text>
</comment>
<feature type="transmembrane region" description="Helical" evidence="12">
    <location>
        <begin position="208"/>
        <end position="226"/>
    </location>
</feature>
<dbReference type="InterPro" id="IPR023754">
    <property type="entry name" value="HemeA_Synthase_type2"/>
</dbReference>
<dbReference type="GO" id="GO:0120547">
    <property type="term" value="F:heme A synthase activity"/>
    <property type="evidence" value="ECO:0007669"/>
    <property type="project" value="UniProtKB-EC"/>
</dbReference>